<reference evidence="1 2" key="1">
    <citation type="submission" date="2018-04" db="EMBL/GenBank/DDBJ databases">
        <title>Sphingobacterium sp. M46 Genome.</title>
        <authorList>
            <person name="Cheng J."/>
            <person name="Li Y."/>
        </authorList>
    </citation>
    <scope>NUCLEOTIDE SEQUENCE [LARGE SCALE GENOMIC DNA]</scope>
    <source>
        <strain evidence="1 2">M46</strain>
    </source>
</reference>
<dbReference type="OrthoDB" id="794403at2"/>
<organism evidence="1 2">
    <name type="scientific">Sphingobacterium athyrii</name>
    <dbReference type="NCBI Taxonomy" id="2152717"/>
    <lineage>
        <taxon>Bacteria</taxon>
        <taxon>Pseudomonadati</taxon>
        <taxon>Bacteroidota</taxon>
        <taxon>Sphingobacteriia</taxon>
        <taxon>Sphingobacteriales</taxon>
        <taxon>Sphingobacteriaceae</taxon>
        <taxon>Sphingobacterium</taxon>
    </lineage>
</organism>
<dbReference type="PROSITE" id="PS51257">
    <property type="entry name" value="PROKAR_LIPOPROTEIN"/>
    <property type="match status" value="1"/>
</dbReference>
<sequence length="155" mass="17183">MKIINFGLSLLVFATACQQTGKKQSDHVQMGSDTTSATATVAENGTYQYLKNGDTISLTIAIDGDKVHGDLNYIWKEKDRNIGHIDGVLKDSILLADYTFSSEGQQSIRQVAFKFGKNRVVEGYGAMEDKGDKMSFVAPEKLVYDQKFVLEKMSQ</sequence>
<evidence type="ECO:0000313" key="1">
    <source>
        <dbReference type="EMBL" id="PUV24924.1"/>
    </source>
</evidence>
<evidence type="ECO:0000313" key="2">
    <source>
        <dbReference type="Proteomes" id="UP000250831"/>
    </source>
</evidence>
<gene>
    <name evidence="1" type="ORF">DCO56_08185</name>
</gene>
<dbReference type="AlphaFoldDB" id="A0A363NVV2"/>
<dbReference type="Proteomes" id="UP000250831">
    <property type="component" value="Unassembled WGS sequence"/>
</dbReference>
<dbReference type="EMBL" id="QCXX01000002">
    <property type="protein sequence ID" value="PUV24924.1"/>
    <property type="molecule type" value="Genomic_DNA"/>
</dbReference>
<protein>
    <submittedName>
        <fullName evidence="1">Uncharacterized protein</fullName>
    </submittedName>
</protein>
<accession>A0A363NVV2</accession>
<name>A0A363NVV2_9SPHI</name>
<dbReference type="RefSeq" id="WP_108633256.1">
    <property type="nucleotide sequence ID" value="NZ_QCXX01000002.1"/>
</dbReference>
<keyword evidence="2" id="KW-1185">Reference proteome</keyword>
<comment type="caution">
    <text evidence="1">The sequence shown here is derived from an EMBL/GenBank/DDBJ whole genome shotgun (WGS) entry which is preliminary data.</text>
</comment>
<proteinExistence type="predicted"/>